<accession>A0AAD2D321</accession>
<name>A0AAD2D321_EUPCR</name>
<gene>
    <name evidence="1" type="ORF">ECRASSUSDP1_LOCUS19715</name>
</gene>
<proteinExistence type="predicted"/>
<evidence type="ECO:0000313" key="2">
    <source>
        <dbReference type="Proteomes" id="UP001295684"/>
    </source>
</evidence>
<dbReference type="Proteomes" id="UP001295684">
    <property type="component" value="Unassembled WGS sequence"/>
</dbReference>
<dbReference type="AlphaFoldDB" id="A0AAD2D321"/>
<evidence type="ECO:0000313" key="1">
    <source>
        <dbReference type="EMBL" id="CAI2378320.1"/>
    </source>
</evidence>
<comment type="caution">
    <text evidence="1">The sequence shown here is derived from an EMBL/GenBank/DDBJ whole genome shotgun (WGS) entry which is preliminary data.</text>
</comment>
<reference evidence="1" key="1">
    <citation type="submission" date="2023-07" db="EMBL/GenBank/DDBJ databases">
        <authorList>
            <consortium name="AG Swart"/>
            <person name="Singh M."/>
            <person name="Singh A."/>
            <person name="Seah K."/>
            <person name="Emmerich C."/>
        </authorList>
    </citation>
    <scope>NUCLEOTIDE SEQUENCE</scope>
    <source>
        <strain evidence="1">DP1</strain>
    </source>
</reference>
<sequence length="269" mass="31526">MGQTYSSLKWKLSGRKKHTEFKLQQQADQLEKQNMSSLDFMKYKHINVKIKPDIVCLTLESETQRQTLKKIAKLKPHLSELNSIYLLRIEKRKTRIHHVNYCTKLLSQMRGNKLKKILIGCGSAVLENFSFYARSLLRLAPMATELVDIVFFKISHKHFGRILMSCNSTQRLCLSGCQVHVDNLDYLNHVKDIKYTRPLIKHIFLKYNTFIQPEEDNECLDGLMQKMAKSRLNTCLLTVEICPKRDLMTVHKAWSRKEYKLGDFNVTIF</sequence>
<keyword evidence="2" id="KW-1185">Reference proteome</keyword>
<organism evidence="1 2">
    <name type="scientific">Euplotes crassus</name>
    <dbReference type="NCBI Taxonomy" id="5936"/>
    <lineage>
        <taxon>Eukaryota</taxon>
        <taxon>Sar</taxon>
        <taxon>Alveolata</taxon>
        <taxon>Ciliophora</taxon>
        <taxon>Intramacronucleata</taxon>
        <taxon>Spirotrichea</taxon>
        <taxon>Hypotrichia</taxon>
        <taxon>Euplotida</taxon>
        <taxon>Euplotidae</taxon>
        <taxon>Moneuplotes</taxon>
    </lineage>
</organism>
<protein>
    <submittedName>
        <fullName evidence="1">Uncharacterized protein</fullName>
    </submittedName>
</protein>
<dbReference type="EMBL" id="CAMPGE010020030">
    <property type="protein sequence ID" value="CAI2378320.1"/>
    <property type="molecule type" value="Genomic_DNA"/>
</dbReference>